<keyword evidence="3" id="KW-1185">Reference proteome</keyword>
<feature type="region of interest" description="Disordered" evidence="1">
    <location>
        <begin position="80"/>
        <end position="121"/>
    </location>
</feature>
<name>A0AAQ4D8B5_AMBAM</name>
<reference evidence="2 3" key="1">
    <citation type="journal article" date="2023" name="Arcadia Sci">
        <title>De novo assembly of a long-read Amblyomma americanum tick genome.</title>
        <authorList>
            <person name="Chou S."/>
            <person name="Poskanzer K.E."/>
            <person name="Rollins M."/>
            <person name="Thuy-Boun P.S."/>
        </authorList>
    </citation>
    <scope>NUCLEOTIDE SEQUENCE [LARGE SCALE GENOMIC DNA]</scope>
    <source>
        <strain evidence="2">F_SG_1</strain>
        <tissue evidence="2">Salivary glands</tissue>
    </source>
</reference>
<dbReference type="PANTHER" id="PTHR34153:SF2">
    <property type="entry name" value="SI:CH211-262H13.3-RELATED"/>
    <property type="match status" value="1"/>
</dbReference>
<sequence length="221" mass="25109">MKAMAYAIVEFLHHEQVEVVPSSWIDDRQCAWPDHAKGDRIVSLVRKAAPPDSSWKRFDIAVKGLFGAYELARRKLDKSQYTSELSSDGEPPQKRTRRPPQAWSEDEVSDTPTTKVPYRENVPSVPHDFPQGLPFSVPCTINQGATESATPNENFKQHVIRLLNILRFTQQQHGDMLNKLCEVLPSQAIITKPLLISEPFTSVDDLLKFNEKLDKENFALL</sequence>
<dbReference type="PANTHER" id="PTHR34153">
    <property type="entry name" value="SI:CH211-262H13.3-RELATED-RELATED"/>
    <property type="match status" value="1"/>
</dbReference>
<comment type="caution">
    <text evidence="2">The sequence shown here is derived from an EMBL/GenBank/DDBJ whole genome shotgun (WGS) entry which is preliminary data.</text>
</comment>
<dbReference type="Proteomes" id="UP001321473">
    <property type="component" value="Unassembled WGS sequence"/>
</dbReference>
<evidence type="ECO:0000313" key="3">
    <source>
        <dbReference type="Proteomes" id="UP001321473"/>
    </source>
</evidence>
<feature type="non-terminal residue" evidence="2">
    <location>
        <position position="221"/>
    </location>
</feature>
<evidence type="ECO:0000256" key="1">
    <source>
        <dbReference type="SAM" id="MobiDB-lite"/>
    </source>
</evidence>
<accession>A0AAQ4D8B5</accession>
<organism evidence="2 3">
    <name type="scientific">Amblyomma americanum</name>
    <name type="common">Lone star tick</name>
    <dbReference type="NCBI Taxonomy" id="6943"/>
    <lineage>
        <taxon>Eukaryota</taxon>
        <taxon>Metazoa</taxon>
        <taxon>Ecdysozoa</taxon>
        <taxon>Arthropoda</taxon>
        <taxon>Chelicerata</taxon>
        <taxon>Arachnida</taxon>
        <taxon>Acari</taxon>
        <taxon>Parasitiformes</taxon>
        <taxon>Ixodida</taxon>
        <taxon>Ixodoidea</taxon>
        <taxon>Ixodidae</taxon>
        <taxon>Amblyomminae</taxon>
        <taxon>Amblyomma</taxon>
    </lineage>
</organism>
<dbReference type="EMBL" id="JARKHS020033783">
    <property type="protein sequence ID" value="KAK8758705.1"/>
    <property type="molecule type" value="Genomic_DNA"/>
</dbReference>
<dbReference type="AlphaFoldDB" id="A0AAQ4D8B5"/>
<evidence type="ECO:0000313" key="2">
    <source>
        <dbReference type="EMBL" id="KAK8758705.1"/>
    </source>
</evidence>
<proteinExistence type="predicted"/>
<gene>
    <name evidence="2" type="ORF">V5799_003663</name>
</gene>
<protein>
    <submittedName>
        <fullName evidence="2">Uncharacterized protein</fullName>
    </submittedName>
</protein>